<dbReference type="EMBL" id="JBBJBU010000016">
    <property type="protein sequence ID" value="KAK7202642.1"/>
    <property type="molecule type" value="Genomic_DNA"/>
</dbReference>
<dbReference type="Proteomes" id="UP001498771">
    <property type="component" value="Unassembled WGS sequence"/>
</dbReference>
<gene>
    <name evidence="1" type="ORF">BZA70DRAFT_99922</name>
</gene>
<evidence type="ECO:0000313" key="1">
    <source>
        <dbReference type="EMBL" id="KAK7202642.1"/>
    </source>
</evidence>
<organism evidence="1 2">
    <name type="scientific">Myxozyma melibiosi</name>
    <dbReference type="NCBI Taxonomy" id="54550"/>
    <lineage>
        <taxon>Eukaryota</taxon>
        <taxon>Fungi</taxon>
        <taxon>Dikarya</taxon>
        <taxon>Ascomycota</taxon>
        <taxon>Saccharomycotina</taxon>
        <taxon>Lipomycetes</taxon>
        <taxon>Lipomycetales</taxon>
        <taxon>Lipomycetaceae</taxon>
        <taxon>Myxozyma</taxon>
    </lineage>
</organism>
<dbReference type="GeneID" id="90041116"/>
<dbReference type="RefSeq" id="XP_064765675.1">
    <property type="nucleotide sequence ID" value="XM_064915604.1"/>
</dbReference>
<evidence type="ECO:0000313" key="2">
    <source>
        <dbReference type="Proteomes" id="UP001498771"/>
    </source>
</evidence>
<protein>
    <recommendedName>
        <fullName evidence="3">Transmembrane protein</fullName>
    </recommendedName>
</protein>
<name>A0ABR1EYE7_9ASCO</name>
<reference evidence="1 2" key="1">
    <citation type="submission" date="2024-03" db="EMBL/GenBank/DDBJ databases">
        <title>Genome-scale model development and genomic sequencing of the oleaginous clade Lipomyces.</title>
        <authorList>
            <consortium name="Lawrence Berkeley National Laboratory"/>
            <person name="Czajka J.J."/>
            <person name="Han Y."/>
            <person name="Kim J."/>
            <person name="Mondo S.J."/>
            <person name="Hofstad B.A."/>
            <person name="Robles A."/>
            <person name="Haridas S."/>
            <person name="Riley R."/>
            <person name="LaButti K."/>
            <person name="Pangilinan J."/>
            <person name="Andreopoulos W."/>
            <person name="Lipzen A."/>
            <person name="Yan J."/>
            <person name="Wang M."/>
            <person name="Ng V."/>
            <person name="Grigoriev I.V."/>
            <person name="Spatafora J.W."/>
            <person name="Magnuson J.K."/>
            <person name="Baker S.E."/>
            <person name="Pomraning K.R."/>
        </authorList>
    </citation>
    <scope>NUCLEOTIDE SEQUENCE [LARGE SCALE GENOMIC DNA]</scope>
    <source>
        <strain evidence="1 2">Phaff 52-87</strain>
    </source>
</reference>
<sequence length="205" mass="22886">MTYSPLARPHLTQPLFSLPTSPPPLSPRIFADSTSSRLFFSYLIPQILPFPPSDDRTRKSDDQLATSSRIPLSSCHSLCPILSLFVLCFFVQKRYQSISNSVYITSSSSYLFSAFVFPAAFCVFCFPELPLPSQSSSAVRTLRLSPSLYLPSLSLFLSFSMLSLSRFSPPRPCGSVLVHTQPSPYTSPRNRTLHHYSRLGSFTLS</sequence>
<evidence type="ECO:0008006" key="3">
    <source>
        <dbReference type="Google" id="ProtNLM"/>
    </source>
</evidence>
<keyword evidence="2" id="KW-1185">Reference proteome</keyword>
<proteinExistence type="predicted"/>
<comment type="caution">
    <text evidence="1">The sequence shown here is derived from an EMBL/GenBank/DDBJ whole genome shotgun (WGS) entry which is preliminary data.</text>
</comment>
<accession>A0ABR1EYE7</accession>